<organism evidence="4 5">
    <name type="scientific">Aerophobetes bacterium</name>
    <dbReference type="NCBI Taxonomy" id="2030807"/>
    <lineage>
        <taxon>Bacteria</taxon>
        <taxon>Candidatus Aerophobota</taxon>
    </lineage>
</organism>
<dbReference type="AlphaFoldDB" id="A0A523VV62"/>
<sequence>LTLLAGLIYTLITPKIYEAETLILVQPQKVPQDFVRTIVSSNIEDRLRTITQQVTSRTNLEKIIQEYQLYNSPSESKLFLEQKVESFRKEININVARGGRGGSAFSISFRGKDPTKVMQVTNALASNFISENLKIRESQALGTSGFLADELESVERRLMDKEELLKKYRERHMGGLPEQLDTNLRILERLQGQFEQLSANLRNAENRKLLIQKEITAAEKSRSSAGLSLPPQGQEARDLTSLKSELAALEAKYTQRHPDVIRLKKRIAELESGEPSIGSDSAGKKPITHGVDQTLIRQFRNIELEINNLRAEIKKLKSQIKWYQTKVEETPRREQELLSLKRDYSNLIGLYNSILNRKLEAEIALSMEQKQKGEQFRIVDPAKIPNLPVKPNVKKIILLTVVLGLGLGGGLAFLVETMDTSYRTPEEAEKELQLPVLISMPIRYTEKELKSIKRKKALAFVSVGIGFILAGVGIVFAFKGVDTTVNLIKGIFARM</sequence>
<dbReference type="Proteomes" id="UP000319130">
    <property type="component" value="Unassembled WGS sequence"/>
</dbReference>
<keyword evidence="1" id="KW-0175">Coiled coil</keyword>
<feature type="non-terminal residue" evidence="4">
    <location>
        <position position="1"/>
    </location>
</feature>
<feature type="coiled-coil region" evidence="1">
    <location>
        <begin position="292"/>
        <end position="326"/>
    </location>
</feature>
<dbReference type="Pfam" id="PF13807">
    <property type="entry name" value="GNVR"/>
    <property type="match status" value="1"/>
</dbReference>
<protein>
    <submittedName>
        <fullName evidence="4">Protein GumC</fullName>
    </submittedName>
</protein>
<dbReference type="EMBL" id="SOIZ01000403">
    <property type="protein sequence ID" value="TET58654.1"/>
    <property type="molecule type" value="Genomic_DNA"/>
</dbReference>
<comment type="caution">
    <text evidence="4">The sequence shown here is derived from an EMBL/GenBank/DDBJ whole genome shotgun (WGS) entry which is preliminary data.</text>
</comment>
<evidence type="ECO:0000313" key="5">
    <source>
        <dbReference type="Proteomes" id="UP000319130"/>
    </source>
</evidence>
<dbReference type="PANTHER" id="PTHR32309">
    <property type="entry name" value="TYROSINE-PROTEIN KINASE"/>
    <property type="match status" value="1"/>
</dbReference>
<accession>A0A523VV62</accession>
<keyword evidence="2" id="KW-0812">Transmembrane</keyword>
<keyword evidence="2" id="KW-0472">Membrane</keyword>
<evidence type="ECO:0000259" key="3">
    <source>
        <dbReference type="Pfam" id="PF13807"/>
    </source>
</evidence>
<keyword evidence="2" id="KW-1133">Transmembrane helix</keyword>
<feature type="domain" description="Tyrosine-protein kinase G-rich" evidence="3">
    <location>
        <begin position="334"/>
        <end position="414"/>
    </location>
</feature>
<feature type="coiled-coil region" evidence="1">
    <location>
        <begin position="151"/>
        <end position="221"/>
    </location>
</feature>
<name>A0A523VV62_UNCAE</name>
<dbReference type="PANTHER" id="PTHR32309:SF13">
    <property type="entry name" value="FERRIC ENTEROBACTIN TRANSPORT PROTEIN FEPE"/>
    <property type="match status" value="1"/>
</dbReference>
<feature type="transmembrane region" description="Helical" evidence="2">
    <location>
        <begin position="457"/>
        <end position="478"/>
    </location>
</feature>
<evidence type="ECO:0000256" key="2">
    <source>
        <dbReference type="SAM" id="Phobius"/>
    </source>
</evidence>
<feature type="transmembrane region" description="Helical" evidence="2">
    <location>
        <begin position="396"/>
        <end position="415"/>
    </location>
</feature>
<gene>
    <name evidence="4" type="ORF">E3J48_08665</name>
</gene>
<proteinExistence type="predicted"/>
<dbReference type="GO" id="GO:0004713">
    <property type="term" value="F:protein tyrosine kinase activity"/>
    <property type="evidence" value="ECO:0007669"/>
    <property type="project" value="TreeGrafter"/>
</dbReference>
<dbReference type="InterPro" id="IPR050445">
    <property type="entry name" value="Bact_polysacc_biosynth/exp"/>
</dbReference>
<dbReference type="GO" id="GO:0005886">
    <property type="term" value="C:plasma membrane"/>
    <property type="evidence" value="ECO:0007669"/>
    <property type="project" value="TreeGrafter"/>
</dbReference>
<dbReference type="InterPro" id="IPR032807">
    <property type="entry name" value="GNVR"/>
</dbReference>
<reference evidence="4 5" key="1">
    <citation type="submission" date="2019-03" db="EMBL/GenBank/DDBJ databases">
        <title>Metabolic potential of uncultured bacteria and archaea associated with petroleum seepage in deep-sea sediments.</title>
        <authorList>
            <person name="Dong X."/>
            <person name="Hubert C."/>
        </authorList>
    </citation>
    <scope>NUCLEOTIDE SEQUENCE [LARGE SCALE GENOMIC DNA]</scope>
    <source>
        <strain evidence="4">E29_bin52</strain>
    </source>
</reference>
<evidence type="ECO:0000256" key="1">
    <source>
        <dbReference type="SAM" id="Coils"/>
    </source>
</evidence>
<evidence type="ECO:0000313" key="4">
    <source>
        <dbReference type="EMBL" id="TET58654.1"/>
    </source>
</evidence>